<feature type="compositionally biased region" description="Low complexity" evidence="1">
    <location>
        <begin position="39"/>
        <end position="57"/>
    </location>
</feature>
<feature type="region of interest" description="Disordered" evidence="1">
    <location>
        <begin position="39"/>
        <end position="75"/>
    </location>
</feature>
<protein>
    <submittedName>
        <fullName evidence="2">Uncharacterized protein</fullName>
    </submittedName>
</protein>
<feature type="compositionally biased region" description="Acidic residues" evidence="1">
    <location>
        <begin position="65"/>
        <end position="75"/>
    </location>
</feature>
<dbReference type="EMBL" id="CAVLEF010000003">
    <property type="protein sequence ID" value="CAK1542584.1"/>
    <property type="molecule type" value="Genomic_DNA"/>
</dbReference>
<evidence type="ECO:0000313" key="3">
    <source>
        <dbReference type="Proteomes" id="UP001497472"/>
    </source>
</evidence>
<name>A0AAV1J2F9_9NEOP</name>
<proteinExistence type="predicted"/>
<evidence type="ECO:0000313" key="2">
    <source>
        <dbReference type="EMBL" id="CAK1542584.1"/>
    </source>
</evidence>
<organism evidence="2 3">
    <name type="scientific">Leptosia nina</name>
    <dbReference type="NCBI Taxonomy" id="320188"/>
    <lineage>
        <taxon>Eukaryota</taxon>
        <taxon>Metazoa</taxon>
        <taxon>Ecdysozoa</taxon>
        <taxon>Arthropoda</taxon>
        <taxon>Hexapoda</taxon>
        <taxon>Insecta</taxon>
        <taxon>Pterygota</taxon>
        <taxon>Neoptera</taxon>
        <taxon>Endopterygota</taxon>
        <taxon>Lepidoptera</taxon>
        <taxon>Glossata</taxon>
        <taxon>Ditrysia</taxon>
        <taxon>Papilionoidea</taxon>
        <taxon>Pieridae</taxon>
        <taxon>Pierinae</taxon>
        <taxon>Leptosia</taxon>
    </lineage>
</organism>
<evidence type="ECO:0000256" key="1">
    <source>
        <dbReference type="SAM" id="MobiDB-lite"/>
    </source>
</evidence>
<accession>A0AAV1J2F9</accession>
<comment type="caution">
    <text evidence="2">The sequence shown here is derived from an EMBL/GenBank/DDBJ whole genome shotgun (WGS) entry which is preliminary data.</text>
</comment>
<gene>
    <name evidence="2" type="ORF">LNINA_LOCUS2467</name>
</gene>
<sequence>MSGSLQNAVSSSITKIDCTTDDLSQILFLDEARLRCRSGEVPSTSSSSSRNSRPQPSDHLTVIQEENEDDYPFDF</sequence>
<dbReference type="Proteomes" id="UP001497472">
    <property type="component" value="Unassembled WGS sequence"/>
</dbReference>
<keyword evidence="3" id="KW-1185">Reference proteome</keyword>
<dbReference type="AlphaFoldDB" id="A0AAV1J2F9"/>
<reference evidence="2 3" key="1">
    <citation type="submission" date="2023-11" db="EMBL/GenBank/DDBJ databases">
        <authorList>
            <person name="Okamura Y."/>
        </authorList>
    </citation>
    <scope>NUCLEOTIDE SEQUENCE [LARGE SCALE GENOMIC DNA]</scope>
</reference>